<dbReference type="EMBL" id="JALLAZ020001305">
    <property type="protein sequence ID" value="KAL3777221.1"/>
    <property type="molecule type" value="Genomic_DNA"/>
</dbReference>
<dbReference type="SUPFAM" id="SSF51246">
    <property type="entry name" value="Rudiment single hybrid motif"/>
    <property type="match status" value="1"/>
</dbReference>
<evidence type="ECO:0000259" key="6">
    <source>
        <dbReference type="PROSITE" id="PS50979"/>
    </source>
</evidence>
<evidence type="ECO:0000259" key="7">
    <source>
        <dbReference type="PROSITE" id="PS50991"/>
    </source>
</evidence>
<gene>
    <name evidence="8" type="ORF">ACHAW5_007654</name>
</gene>
<evidence type="ECO:0000256" key="2">
    <source>
        <dbReference type="ARBA" id="ARBA00022741"/>
    </source>
</evidence>
<dbReference type="InterPro" id="IPR005482">
    <property type="entry name" value="Biotin_COase_C"/>
</dbReference>
<accession>A0ABD3NQ46</accession>
<comment type="caution">
    <text evidence="8">The sequence shown here is derived from an EMBL/GenBank/DDBJ whole genome shotgun (WGS) entry which is preliminary data.</text>
</comment>
<dbReference type="SUPFAM" id="SSF89000">
    <property type="entry name" value="post-HMGL domain-like"/>
    <property type="match status" value="1"/>
</dbReference>
<dbReference type="CDD" id="cd06850">
    <property type="entry name" value="biotinyl_domain"/>
    <property type="match status" value="1"/>
</dbReference>
<keyword evidence="9" id="KW-1185">Reference proteome</keyword>
<dbReference type="Gene3D" id="3.30.470.20">
    <property type="entry name" value="ATP-grasp fold, B domain"/>
    <property type="match status" value="1"/>
</dbReference>
<dbReference type="InterPro" id="IPR011764">
    <property type="entry name" value="Biotin_carboxylation_dom"/>
</dbReference>
<proteinExistence type="predicted"/>
<evidence type="ECO:0000256" key="1">
    <source>
        <dbReference type="ARBA" id="ARBA00022598"/>
    </source>
</evidence>
<feature type="domain" description="Biotin carboxylation" evidence="6">
    <location>
        <begin position="1"/>
        <end position="79"/>
    </location>
</feature>
<dbReference type="FunFam" id="2.40.50.100:FF:000003">
    <property type="entry name" value="Acetyl-CoA carboxylase biotin carboxyl carrier protein"/>
    <property type="match status" value="1"/>
</dbReference>
<dbReference type="PANTHER" id="PTHR43778:SF2">
    <property type="entry name" value="PYRUVATE CARBOXYLASE, MITOCHONDRIAL"/>
    <property type="match status" value="1"/>
</dbReference>
<dbReference type="InterPro" id="IPR000089">
    <property type="entry name" value="Biotin_lipoyl"/>
</dbReference>
<evidence type="ECO:0008006" key="10">
    <source>
        <dbReference type="Google" id="ProtNLM"/>
    </source>
</evidence>
<dbReference type="Gene3D" id="1.10.472.90">
    <property type="entry name" value="Conserved carboxylase domain"/>
    <property type="match status" value="1"/>
</dbReference>
<dbReference type="AlphaFoldDB" id="A0ABD3NQ46"/>
<dbReference type="InterPro" id="IPR011053">
    <property type="entry name" value="Single_hybrid_motif"/>
</dbReference>
<feature type="domain" description="Pyruvate carboxyltransferase" evidence="7">
    <location>
        <begin position="257"/>
        <end position="400"/>
    </location>
</feature>
<evidence type="ECO:0000259" key="5">
    <source>
        <dbReference type="PROSITE" id="PS50968"/>
    </source>
</evidence>
<dbReference type="InterPro" id="IPR011054">
    <property type="entry name" value="Rudment_hybrid_motif"/>
</dbReference>
<evidence type="ECO:0000256" key="4">
    <source>
        <dbReference type="ARBA" id="ARBA00023267"/>
    </source>
</evidence>
<dbReference type="Pfam" id="PF02436">
    <property type="entry name" value="PYC_OADA"/>
    <property type="match status" value="1"/>
</dbReference>
<organism evidence="8 9">
    <name type="scientific">Stephanodiscus triporus</name>
    <dbReference type="NCBI Taxonomy" id="2934178"/>
    <lineage>
        <taxon>Eukaryota</taxon>
        <taxon>Sar</taxon>
        <taxon>Stramenopiles</taxon>
        <taxon>Ochrophyta</taxon>
        <taxon>Bacillariophyta</taxon>
        <taxon>Coscinodiscophyceae</taxon>
        <taxon>Thalassiosirophycidae</taxon>
        <taxon>Stephanodiscales</taxon>
        <taxon>Stephanodiscaceae</taxon>
        <taxon>Stephanodiscus</taxon>
    </lineage>
</organism>
<dbReference type="Pfam" id="PF00364">
    <property type="entry name" value="Biotin_lipoyl"/>
    <property type="match status" value="1"/>
</dbReference>
<dbReference type="PROSITE" id="PS50968">
    <property type="entry name" value="BIOTINYL_LIPOYL"/>
    <property type="match status" value="1"/>
</dbReference>
<dbReference type="Pfam" id="PF02785">
    <property type="entry name" value="Biotin_carb_C"/>
    <property type="match status" value="1"/>
</dbReference>
<dbReference type="SUPFAM" id="SSF51230">
    <property type="entry name" value="Single hybrid motif"/>
    <property type="match status" value="1"/>
</dbReference>
<evidence type="ECO:0000256" key="3">
    <source>
        <dbReference type="ARBA" id="ARBA00022840"/>
    </source>
</evidence>
<keyword evidence="4" id="KW-0092">Biotin</keyword>
<name>A0ABD3NQ46_9STRA</name>
<keyword evidence="3" id="KW-0067">ATP-binding</keyword>
<dbReference type="PROSITE" id="PS50991">
    <property type="entry name" value="PYR_CT"/>
    <property type="match status" value="1"/>
</dbReference>
<dbReference type="Proteomes" id="UP001530315">
    <property type="component" value="Unassembled WGS sequence"/>
</dbReference>
<dbReference type="InterPro" id="IPR003379">
    <property type="entry name" value="Carboxylase_cons_dom"/>
</dbReference>
<dbReference type="InterPro" id="IPR055268">
    <property type="entry name" value="PCB-like"/>
</dbReference>
<keyword evidence="2" id="KW-0547">Nucleotide-binding</keyword>
<reference evidence="8 9" key="1">
    <citation type="submission" date="2024-10" db="EMBL/GenBank/DDBJ databases">
        <title>Updated reference genomes for cyclostephanoid diatoms.</title>
        <authorList>
            <person name="Roberts W.R."/>
            <person name="Alverson A.J."/>
        </authorList>
    </citation>
    <scope>NUCLEOTIDE SEQUENCE [LARGE SCALE GENOMIC DNA]</scope>
    <source>
        <strain evidence="8 9">AJA276-08</strain>
    </source>
</reference>
<dbReference type="PROSITE" id="PS00188">
    <property type="entry name" value="BIOTIN"/>
    <property type="match status" value="1"/>
</dbReference>
<dbReference type="Gene3D" id="2.40.50.100">
    <property type="match status" value="1"/>
</dbReference>
<dbReference type="Gene3D" id="3.20.20.70">
    <property type="entry name" value="Aldolase class I"/>
    <property type="match status" value="2"/>
</dbReference>
<dbReference type="InterPro" id="IPR013785">
    <property type="entry name" value="Aldolase_TIM"/>
</dbReference>
<evidence type="ECO:0000313" key="8">
    <source>
        <dbReference type="EMBL" id="KAL3777221.1"/>
    </source>
</evidence>
<dbReference type="InterPro" id="IPR001882">
    <property type="entry name" value="Biotin_BS"/>
</dbReference>
<evidence type="ECO:0000313" key="9">
    <source>
        <dbReference type="Proteomes" id="UP001530315"/>
    </source>
</evidence>
<protein>
    <recommendedName>
        <fullName evidence="10">Pyruvate carboxylase</fullName>
    </recommendedName>
</protein>
<dbReference type="GO" id="GO:0005524">
    <property type="term" value="F:ATP binding"/>
    <property type="evidence" value="ECO:0007669"/>
    <property type="project" value="UniProtKB-KW"/>
</dbReference>
<dbReference type="Gene3D" id="3.10.600.10">
    <property type="entry name" value="pyruvate carboxylase f1077a mutant domain"/>
    <property type="match status" value="1"/>
</dbReference>
<dbReference type="InterPro" id="IPR000891">
    <property type="entry name" value="PYR_CT"/>
</dbReference>
<feature type="domain" description="Lipoyl-binding" evidence="5">
    <location>
        <begin position="547"/>
        <end position="622"/>
    </location>
</feature>
<sequence>MDSVGYTGLAITLYFDSLIVKYTVRGSSFSEAVARMKRVLIECPIHDIKTNIPFLLNVLTHPEFESGVVTTSFIEENPELKKVSESSWNFASNEQSDQRKVGADERILRYLANLAVNGHPPELWVDSTKITNKHSPKTSRVLALPKGAAKTGGGMRKILLERGPEGYAKAVREHDGLLLMDKTWRDAHQSLLAMHMHIRELERCAKYTNAALLNAFSLEICSSLAHMLWGIPTIPSGVDIFCVFDLLNYPENLKLGVDAAGSAGGFVEGAMLYTGNFADPSKSKHNLEYYLKLADELVKMGVHSLAIKDMAGLLTPAAAKMLVGALCEQHPDVPIHVHTHDSPGTGVASMLAAAEAGADVVDTTIDLGLTDKWPEIKQRYGEANMVLGDIPKVTPSSKVVGDLAQFMVSQDLDPAQVLDRAESLAFPENYDFDKAEKLLKDKYGAKYINEKDILSHAMYPNVFSEWKEFESVYGEVSKLPTNLFLNPLAEGDEVEIDLNPGKRVNIKLVSIQQPKEGSRRTVTFEVNGERWAMPVTDLSVVLDANVQRKASGPNEIGSPMPGVIVGLKVKEGDCIQEGDMLATLSAMKMETVIRASASGVVKYVSVHIGDKVEGDDLLVEIETK</sequence>
<keyword evidence="1" id="KW-0436">Ligase</keyword>
<dbReference type="SUPFAM" id="SSF51569">
    <property type="entry name" value="Aldolase"/>
    <property type="match status" value="1"/>
</dbReference>
<dbReference type="PROSITE" id="PS50979">
    <property type="entry name" value="BC"/>
    <property type="match status" value="1"/>
</dbReference>
<dbReference type="GO" id="GO:0004736">
    <property type="term" value="F:pyruvate carboxylase activity"/>
    <property type="evidence" value="ECO:0007669"/>
    <property type="project" value="UniProtKB-ARBA"/>
</dbReference>
<dbReference type="PANTHER" id="PTHR43778">
    <property type="entry name" value="PYRUVATE CARBOXYLASE"/>
    <property type="match status" value="1"/>
</dbReference>
<dbReference type="SMART" id="SM00878">
    <property type="entry name" value="Biotin_carb_C"/>
    <property type="match status" value="1"/>
</dbReference>